<sequence length="63" mass="7887">MNLYTKIQKSMIIQMKIFNNILKNRQIFYIMQNKKIRMFQSIVNKELVEVRQQYLHIQQRKKI</sequence>
<name>G0QTI8_ICHMU</name>
<organism evidence="1 2">
    <name type="scientific">Ichthyophthirius multifiliis</name>
    <name type="common">White spot disease agent</name>
    <name type="synonym">Ich</name>
    <dbReference type="NCBI Taxonomy" id="5932"/>
    <lineage>
        <taxon>Eukaryota</taxon>
        <taxon>Sar</taxon>
        <taxon>Alveolata</taxon>
        <taxon>Ciliophora</taxon>
        <taxon>Intramacronucleata</taxon>
        <taxon>Oligohymenophorea</taxon>
        <taxon>Hymenostomatida</taxon>
        <taxon>Ophryoglenina</taxon>
        <taxon>Ichthyophthirius</taxon>
    </lineage>
</organism>
<dbReference type="EMBL" id="GL983858">
    <property type="protein sequence ID" value="EGR31473.1"/>
    <property type="molecule type" value="Genomic_DNA"/>
</dbReference>
<accession>G0QTI8</accession>
<reference evidence="1 2" key="1">
    <citation type="submission" date="2011-07" db="EMBL/GenBank/DDBJ databases">
        <authorList>
            <person name="Coyne R."/>
            <person name="Brami D."/>
            <person name="Johnson J."/>
            <person name="Hostetler J."/>
            <person name="Hannick L."/>
            <person name="Clark T."/>
            <person name="Cassidy-Hanley D."/>
            <person name="Inman J."/>
        </authorList>
    </citation>
    <scope>NUCLEOTIDE SEQUENCE [LARGE SCALE GENOMIC DNA]</scope>
    <source>
        <strain evidence="1 2">G5</strain>
    </source>
</reference>
<keyword evidence="2" id="KW-1185">Reference proteome</keyword>
<gene>
    <name evidence="1" type="ORF">IMG5_108860</name>
</gene>
<dbReference type="AlphaFoldDB" id="G0QTI8"/>
<evidence type="ECO:0000313" key="1">
    <source>
        <dbReference type="EMBL" id="EGR31473.1"/>
    </source>
</evidence>
<evidence type="ECO:0000313" key="2">
    <source>
        <dbReference type="Proteomes" id="UP000008983"/>
    </source>
</evidence>
<dbReference type="RefSeq" id="XP_004034959.1">
    <property type="nucleotide sequence ID" value="XM_004034911.1"/>
</dbReference>
<dbReference type="GeneID" id="14907609"/>
<protein>
    <submittedName>
        <fullName evidence="1">Uncharacterized protein</fullName>
    </submittedName>
</protein>
<proteinExistence type="predicted"/>
<dbReference type="InParanoid" id="G0QTI8"/>
<dbReference type="Proteomes" id="UP000008983">
    <property type="component" value="Unassembled WGS sequence"/>
</dbReference>